<dbReference type="InterPro" id="IPR008355">
    <property type="entry name" value="Interferon_gamma_rcpt_asu"/>
</dbReference>
<dbReference type="InterPro" id="IPR050650">
    <property type="entry name" value="Type-II_Cytokine-TF_Rcpt"/>
</dbReference>
<feature type="region of interest" description="Disordered" evidence="1">
    <location>
        <begin position="26"/>
        <end position="47"/>
    </location>
</feature>
<feature type="transmembrane region" description="Helical" evidence="2">
    <location>
        <begin position="285"/>
        <end position="310"/>
    </location>
</feature>
<feature type="domain" description="Fibronectin type-III" evidence="3">
    <location>
        <begin position="68"/>
        <end position="168"/>
    </location>
</feature>
<dbReference type="GO" id="GO:0019955">
    <property type="term" value="F:cytokine binding"/>
    <property type="evidence" value="ECO:0007669"/>
    <property type="project" value="InterPro"/>
</dbReference>
<evidence type="ECO:0000259" key="4">
    <source>
        <dbReference type="Pfam" id="PF09294"/>
    </source>
</evidence>
<dbReference type="EMBL" id="IACM01165014">
    <property type="protein sequence ID" value="LAB43303.1"/>
    <property type="molecule type" value="Transcribed_RNA"/>
</dbReference>
<accession>A0A2D4NEA9</accession>
<keyword evidence="2" id="KW-0812">Transmembrane</keyword>
<feature type="domain" description="Interferon/interleukin receptor" evidence="4">
    <location>
        <begin position="181"/>
        <end position="278"/>
    </location>
</feature>
<keyword evidence="2" id="KW-1133">Transmembrane helix</keyword>
<keyword evidence="2" id="KW-0472">Membrane</keyword>
<reference evidence="5" key="1">
    <citation type="submission" date="2017-07" db="EMBL/GenBank/DDBJ databases">
        <authorList>
            <person name="Mikheyev A."/>
            <person name="Grau M."/>
        </authorList>
    </citation>
    <scope>NUCLEOTIDE SEQUENCE</scope>
    <source>
        <tissue evidence="5">Venom_gland</tissue>
    </source>
</reference>
<feature type="region of interest" description="Disordered" evidence="1">
    <location>
        <begin position="376"/>
        <end position="464"/>
    </location>
</feature>
<dbReference type="Pfam" id="PF09294">
    <property type="entry name" value="Interfer-bind"/>
    <property type="match status" value="1"/>
</dbReference>
<evidence type="ECO:0000256" key="2">
    <source>
        <dbReference type="SAM" id="Phobius"/>
    </source>
</evidence>
<proteinExistence type="predicted"/>
<dbReference type="InterPro" id="IPR013783">
    <property type="entry name" value="Ig-like_fold"/>
</dbReference>
<dbReference type="InterPro" id="IPR015373">
    <property type="entry name" value="Interferon/interleukin_rcp_dom"/>
</dbReference>
<feature type="compositionally biased region" description="Polar residues" evidence="1">
    <location>
        <begin position="415"/>
        <end position="425"/>
    </location>
</feature>
<evidence type="ECO:0000256" key="1">
    <source>
        <dbReference type="SAM" id="MobiDB-lite"/>
    </source>
</evidence>
<dbReference type="InterPro" id="IPR036116">
    <property type="entry name" value="FN3_sf"/>
</dbReference>
<dbReference type="PRINTS" id="PR01777">
    <property type="entry name" value="INTERFERONGR"/>
</dbReference>
<protein>
    <recommendedName>
        <fullName evidence="6">Fibronectin type-III domain-containing protein</fullName>
    </recommendedName>
</protein>
<reference evidence="5" key="2">
    <citation type="submission" date="2017-11" db="EMBL/GenBank/DDBJ databases">
        <title>Coralsnake Venomics: Analyses of Venom Gland Transcriptomes and Proteomes of Six Brazilian Taxa.</title>
        <authorList>
            <person name="Aird S.D."/>
            <person name="Jorge da Silva N."/>
            <person name="Qiu L."/>
            <person name="Villar-Briones A."/>
            <person name="Aparecida-Saddi V."/>
            <person name="Campos-Telles M.P."/>
            <person name="Grau M."/>
            <person name="Mikheyev A.S."/>
        </authorList>
    </citation>
    <scope>NUCLEOTIDE SEQUENCE</scope>
    <source>
        <tissue evidence="5">Venom_gland</tissue>
    </source>
</reference>
<dbReference type="AlphaFoldDB" id="A0A2D4NEA9"/>
<dbReference type="GO" id="GO:0004896">
    <property type="term" value="F:cytokine receptor activity"/>
    <property type="evidence" value="ECO:0007669"/>
    <property type="project" value="InterPro"/>
</dbReference>
<dbReference type="InterPro" id="IPR003961">
    <property type="entry name" value="FN3_dom"/>
</dbReference>
<name>A0A2D4NEA9_9SAUR</name>
<dbReference type="GO" id="GO:0005886">
    <property type="term" value="C:plasma membrane"/>
    <property type="evidence" value="ECO:0007669"/>
    <property type="project" value="TreeGrafter"/>
</dbReference>
<dbReference type="SUPFAM" id="SSF49265">
    <property type="entry name" value="Fibronectin type III"/>
    <property type="match status" value="2"/>
</dbReference>
<dbReference type="Gene3D" id="2.60.40.10">
    <property type="entry name" value="Immunoglobulins"/>
    <property type="match status" value="2"/>
</dbReference>
<sequence length="464" mass="52236">MGRWSSSRLGKRLQAAVLITEAREAASVGPVPSSPPPALRAVDEKKRRAPSERCRKMRVVSPWLVLALLGWSHCSGFNTREPQTEVPPPKNVTVKSYNDKISVYWDYESPSLKPLFTVRIKCYSTGAGNKVDTCINIKQNYCDLTNKTDNCETFWVGVKALSGQHQSNYIEQKFDVLRDGQIGPPNFNLSIDNQDIVVNIEPPLFPYDDLIEEFTYKLFVWKNGDREGRQEVISDDCYLELCTLSLSVSLDTSYCISTQVFSQSLTKVGEESEEKCISPTPESRLGFTLLITFGIVGLVIVVIILTVVLIKFQERKIMLPKSLVTVVRNQVSNTEYKSECKYDIITSTSYKPMCEDEKPAEKLDVTEKAKITDPNYSKDLNIDSSQGIQKGERSTQEDLAVEISENEHIHEDSITDYSKSITGQDTCPDLQNLDLPRADVLNPKPTVPRCSLKPSGYDKPHWVD</sequence>
<dbReference type="PANTHER" id="PTHR20859:SF5">
    <property type="entry name" value="INTERFERON GAMMA RECEPTOR 1"/>
    <property type="match status" value="1"/>
</dbReference>
<dbReference type="PANTHER" id="PTHR20859">
    <property type="entry name" value="INTERFERON/INTERLEUKIN RECEPTOR"/>
    <property type="match status" value="1"/>
</dbReference>
<evidence type="ECO:0000313" key="5">
    <source>
        <dbReference type="EMBL" id="LAB43303.1"/>
    </source>
</evidence>
<dbReference type="Pfam" id="PF01108">
    <property type="entry name" value="Tissue_fac"/>
    <property type="match status" value="1"/>
</dbReference>
<organism evidence="5">
    <name type="scientific">Micrurus spixii</name>
    <name type="common">Amazon coral snake</name>
    <dbReference type="NCBI Taxonomy" id="129469"/>
    <lineage>
        <taxon>Eukaryota</taxon>
        <taxon>Metazoa</taxon>
        <taxon>Chordata</taxon>
        <taxon>Craniata</taxon>
        <taxon>Vertebrata</taxon>
        <taxon>Euteleostomi</taxon>
        <taxon>Lepidosauria</taxon>
        <taxon>Squamata</taxon>
        <taxon>Bifurcata</taxon>
        <taxon>Unidentata</taxon>
        <taxon>Episquamata</taxon>
        <taxon>Toxicofera</taxon>
        <taxon>Serpentes</taxon>
        <taxon>Colubroidea</taxon>
        <taxon>Elapidae</taxon>
        <taxon>Elapinae</taxon>
        <taxon>Micrurus</taxon>
    </lineage>
</organism>
<evidence type="ECO:0000259" key="3">
    <source>
        <dbReference type="Pfam" id="PF01108"/>
    </source>
</evidence>
<evidence type="ECO:0008006" key="6">
    <source>
        <dbReference type="Google" id="ProtNLM"/>
    </source>
</evidence>